<dbReference type="AlphaFoldDB" id="A0A921IHF9"/>
<dbReference type="PANTHER" id="PTHR43744:SF12">
    <property type="entry name" value="ABC TRANSPORTER PERMEASE PROTEIN MG189-RELATED"/>
    <property type="match status" value="1"/>
</dbReference>
<feature type="transmembrane region" description="Helical" evidence="7">
    <location>
        <begin position="109"/>
        <end position="133"/>
    </location>
</feature>
<evidence type="ECO:0000256" key="2">
    <source>
        <dbReference type="ARBA" id="ARBA00022448"/>
    </source>
</evidence>
<keyword evidence="3" id="KW-1003">Cell membrane</keyword>
<dbReference type="SUPFAM" id="SSF161098">
    <property type="entry name" value="MetI-like"/>
    <property type="match status" value="1"/>
</dbReference>
<proteinExistence type="inferred from homology"/>
<name>A0A921IHF9_9FIRM</name>
<dbReference type="Proteomes" id="UP000782880">
    <property type="component" value="Unassembled WGS sequence"/>
</dbReference>
<evidence type="ECO:0000256" key="6">
    <source>
        <dbReference type="ARBA" id="ARBA00023136"/>
    </source>
</evidence>
<gene>
    <name evidence="9" type="ORF">K8V20_02245</name>
</gene>
<evidence type="ECO:0000313" key="9">
    <source>
        <dbReference type="EMBL" id="HJG27455.1"/>
    </source>
</evidence>
<feature type="domain" description="ABC transmembrane type-1" evidence="8">
    <location>
        <begin position="74"/>
        <end position="263"/>
    </location>
</feature>
<accession>A0A921IHF9</accession>
<evidence type="ECO:0000256" key="3">
    <source>
        <dbReference type="ARBA" id="ARBA00022475"/>
    </source>
</evidence>
<evidence type="ECO:0000313" key="10">
    <source>
        <dbReference type="Proteomes" id="UP000782880"/>
    </source>
</evidence>
<reference evidence="9" key="1">
    <citation type="journal article" date="2021" name="PeerJ">
        <title>Extensive microbial diversity within the chicken gut microbiome revealed by metagenomics and culture.</title>
        <authorList>
            <person name="Gilroy R."/>
            <person name="Ravi A."/>
            <person name="Getino M."/>
            <person name="Pursley I."/>
            <person name="Horton D.L."/>
            <person name="Alikhan N.F."/>
            <person name="Baker D."/>
            <person name="Gharbi K."/>
            <person name="Hall N."/>
            <person name="Watson M."/>
            <person name="Adriaenssens E.M."/>
            <person name="Foster-Nyarko E."/>
            <person name="Jarju S."/>
            <person name="Secka A."/>
            <person name="Antonio M."/>
            <person name="Oren A."/>
            <person name="Chaudhuri R.R."/>
            <person name="La Ragione R."/>
            <person name="Hildebrand F."/>
            <person name="Pallen M.J."/>
        </authorList>
    </citation>
    <scope>NUCLEOTIDE SEQUENCE</scope>
    <source>
        <strain evidence="9">ChiBcec21-2208</strain>
    </source>
</reference>
<dbReference type="GO" id="GO:0055085">
    <property type="term" value="P:transmembrane transport"/>
    <property type="evidence" value="ECO:0007669"/>
    <property type="project" value="InterPro"/>
</dbReference>
<dbReference type="GO" id="GO:0005886">
    <property type="term" value="C:plasma membrane"/>
    <property type="evidence" value="ECO:0007669"/>
    <property type="project" value="UniProtKB-SubCell"/>
</dbReference>
<dbReference type="Gene3D" id="1.10.3720.10">
    <property type="entry name" value="MetI-like"/>
    <property type="match status" value="1"/>
</dbReference>
<dbReference type="Pfam" id="PF00528">
    <property type="entry name" value="BPD_transp_1"/>
    <property type="match status" value="1"/>
</dbReference>
<organism evidence="9 10">
    <name type="scientific">Subdoligranulum variabile</name>
    <dbReference type="NCBI Taxonomy" id="214851"/>
    <lineage>
        <taxon>Bacteria</taxon>
        <taxon>Bacillati</taxon>
        <taxon>Bacillota</taxon>
        <taxon>Clostridia</taxon>
        <taxon>Eubacteriales</taxon>
        <taxon>Oscillospiraceae</taxon>
        <taxon>Subdoligranulum</taxon>
    </lineage>
</organism>
<dbReference type="InterPro" id="IPR000515">
    <property type="entry name" value="MetI-like"/>
</dbReference>
<feature type="transmembrane region" description="Helical" evidence="7">
    <location>
        <begin position="73"/>
        <end position="97"/>
    </location>
</feature>
<dbReference type="EMBL" id="DYVE01000062">
    <property type="protein sequence ID" value="HJG27455.1"/>
    <property type="molecule type" value="Genomic_DNA"/>
</dbReference>
<evidence type="ECO:0000256" key="1">
    <source>
        <dbReference type="ARBA" id="ARBA00004651"/>
    </source>
</evidence>
<dbReference type="PROSITE" id="PS50928">
    <property type="entry name" value="ABC_TM1"/>
    <property type="match status" value="1"/>
</dbReference>
<keyword evidence="2 7" id="KW-0813">Transport</keyword>
<keyword evidence="4 7" id="KW-0812">Transmembrane</keyword>
<dbReference type="PANTHER" id="PTHR43744">
    <property type="entry name" value="ABC TRANSPORTER PERMEASE PROTEIN MG189-RELATED-RELATED"/>
    <property type="match status" value="1"/>
</dbReference>
<comment type="caution">
    <text evidence="9">The sequence shown here is derived from an EMBL/GenBank/DDBJ whole genome shotgun (WGS) entry which is preliminary data.</text>
</comment>
<feature type="transmembrane region" description="Helical" evidence="7">
    <location>
        <begin position="195"/>
        <end position="217"/>
    </location>
</feature>
<evidence type="ECO:0000256" key="7">
    <source>
        <dbReference type="RuleBase" id="RU363032"/>
    </source>
</evidence>
<dbReference type="InterPro" id="IPR035906">
    <property type="entry name" value="MetI-like_sf"/>
</dbReference>
<evidence type="ECO:0000256" key="5">
    <source>
        <dbReference type="ARBA" id="ARBA00022989"/>
    </source>
</evidence>
<protein>
    <submittedName>
        <fullName evidence="9">Carbohydrate ABC transporter permease</fullName>
    </submittedName>
</protein>
<keyword evidence="5 7" id="KW-1133">Transmembrane helix</keyword>
<evidence type="ECO:0000256" key="4">
    <source>
        <dbReference type="ARBA" id="ARBA00022692"/>
    </source>
</evidence>
<comment type="subcellular location">
    <subcellularLocation>
        <location evidence="1 7">Cell membrane</location>
        <topology evidence="1 7">Multi-pass membrane protein</topology>
    </subcellularLocation>
</comment>
<keyword evidence="6 7" id="KW-0472">Membrane</keyword>
<reference evidence="9" key="2">
    <citation type="submission" date="2021-09" db="EMBL/GenBank/DDBJ databases">
        <authorList>
            <person name="Gilroy R."/>
        </authorList>
    </citation>
    <scope>NUCLEOTIDE SEQUENCE</scope>
    <source>
        <strain evidence="9">ChiBcec21-2208</strain>
    </source>
</reference>
<sequence length="278" mass="31093">MKSRKPSAVAARVAQYAVLCLGAFFTLLPFLWMISSSLKTPAEIVRIPPVMIPETAQFSNYAEAWAAAPFGRYLINTVIVTILTTAGVLVTSVLSAFAFSRLKFPGKDLVFSLFMATLMIPGEMLIITNFMTITKLKWIDTYQAMVIPWISNVFYIYLLTQFFMQVPDTLYLAAKVDKCSDLKFMLRIMVPMNKSAITTIAILNIIGSWNSFLWPLLVTNSQEMRVLSTGLIRFQTEAGTSYELIMAASCILVLPIVIIFLFLRKYVLEGVAFNGVKG</sequence>
<feature type="transmembrane region" description="Helical" evidence="7">
    <location>
        <begin position="12"/>
        <end position="34"/>
    </location>
</feature>
<comment type="similarity">
    <text evidence="7">Belongs to the binding-protein-dependent transport system permease family.</text>
</comment>
<evidence type="ECO:0000259" key="8">
    <source>
        <dbReference type="PROSITE" id="PS50928"/>
    </source>
</evidence>
<feature type="transmembrane region" description="Helical" evidence="7">
    <location>
        <begin position="244"/>
        <end position="263"/>
    </location>
</feature>